<gene>
    <name evidence="1" type="ORF">SCLCIDRAFT_22338</name>
</gene>
<protein>
    <submittedName>
        <fullName evidence="1">Uncharacterized protein</fullName>
    </submittedName>
</protein>
<dbReference type="Proteomes" id="UP000053989">
    <property type="component" value="Unassembled WGS sequence"/>
</dbReference>
<organism evidence="1 2">
    <name type="scientific">Scleroderma citrinum Foug A</name>
    <dbReference type="NCBI Taxonomy" id="1036808"/>
    <lineage>
        <taxon>Eukaryota</taxon>
        <taxon>Fungi</taxon>
        <taxon>Dikarya</taxon>
        <taxon>Basidiomycota</taxon>
        <taxon>Agaricomycotina</taxon>
        <taxon>Agaricomycetes</taxon>
        <taxon>Agaricomycetidae</taxon>
        <taxon>Boletales</taxon>
        <taxon>Sclerodermatineae</taxon>
        <taxon>Sclerodermataceae</taxon>
        <taxon>Scleroderma</taxon>
    </lineage>
</organism>
<reference evidence="2" key="2">
    <citation type="submission" date="2015-01" db="EMBL/GenBank/DDBJ databases">
        <title>Evolutionary Origins and Diversification of the Mycorrhizal Mutualists.</title>
        <authorList>
            <consortium name="DOE Joint Genome Institute"/>
            <consortium name="Mycorrhizal Genomics Consortium"/>
            <person name="Kohler A."/>
            <person name="Kuo A."/>
            <person name="Nagy L.G."/>
            <person name="Floudas D."/>
            <person name="Copeland A."/>
            <person name="Barry K.W."/>
            <person name="Cichocki N."/>
            <person name="Veneault-Fourrey C."/>
            <person name="LaButti K."/>
            <person name="Lindquist E.A."/>
            <person name="Lipzen A."/>
            <person name="Lundell T."/>
            <person name="Morin E."/>
            <person name="Murat C."/>
            <person name="Riley R."/>
            <person name="Ohm R."/>
            <person name="Sun H."/>
            <person name="Tunlid A."/>
            <person name="Henrissat B."/>
            <person name="Grigoriev I.V."/>
            <person name="Hibbett D.S."/>
            <person name="Martin F."/>
        </authorList>
    </citation>
    <scope>NUCLEOTIDE SEQUENCE [LARGE SCALE GENOMIC DNA]</scope>
    <source>
        <strain evidence="2">Foug A</strain>
    </source>
</reference>
<dbReference type="InParanoid" id="A0A0C2ZW86"/>
<sequence>MQKLIRTLHHHVEAPPASYIQRSRFDMATLMAGSMDPTETFGGISEWLASIRLNLQSSALTLMRNVSIRTFGSVCRWLRDVGTSVVSAFVFLRYFVTDMLELDHYRIDLDPAVLPPRSIGL</sequence>
<reference evidence="1 2" key="1">
    <citation type="submission" date="2014-04" db="EMBL/GenBank/DDBJ databases">
        <authorList>
            <consortium name="DOE Joint Genome Institute"/>
            <person name="Kuo A."/>
            <person name="Kohler A."/>
            <person name="Nagy L.G."/>
            <person name="Floudas D."/>
            <person name="Copeland A."/>
            <person name="Barry K.W."/>
            <person name="Cichocki N."/>
            <person name="Veneault-Fourrey C."/>
            <person name="LaButti K."/>
            <person name="Lindquist E.A."/>
            <person name="Lipzen A."/>
            <person name="Lundell T."/>
            <person name="Morin E."/>
            <person name="Murat C."/>
            <person name="Sun H."/>
            <person name="Tunlid A."/>
            <person name="Henrissat B."/>
            <person name="Grigoriev I.V."/>
            <person name="Hibbett D.S."/>
            <person name="Martin F."/>
            <person name="Nordberg H.P."/>
            <person name="Cantor M.N."/>
            <person name="Hua S.X."/>
        </authorList>
    </citation>
    <scope>NUCLEOTIDE SEQUENCE [LARGE SCALE GENOMIC DNA]</scope>
    <source>
        <strain evidence="1 2">Foug A</strain>
    </source>
</reference>
<proteinExistence type="predicted"/>
<evidence type="ECO:0000313" key="1">
    <source>
        <dbReference type="EMBL" id="KIM65733.1"/>
    </source>
</evidence>
<dbReference type="AlphaFoldDB" id="A0A0C2ZW86"/>
<dbReference type="EMBL" id="KN822020">
    <property type="protein sequence ID" value="KIM65733.1"/>
    <property type="molecule type" value="Genomic_DNA"/>
</dbReference>
<keyword evidence="2" id="KW-1185">Reference proteome</keyword>
<accession>A0A0C2ZW86</accession>
<evidence type="ECO:0000313" key="2">
    <source>
        <dbReference type="Proteomes" id="UP000053989"/>
    </source>
</evidence>
<name>A0A0C2ZW86_9AGAM</name>
<dbReference type="HOGENOM" id="CLU_2039432_0_0_1"/>